<accession>A0A2U9NXB7</accession>
<keyword evidence="2" id="KW-1185">Reference proteome</keyword>
<dbReference type="RefSeq" id="WP_110626617.1">
    <property type="nucleotide sequence ID" value="NZ_CP029788.1"/>
</dbReference>
<dbReference type="Proteomes" id="UP000247634">
    <property type="component" value="Chromosome"/>
</dbReference>
<dbReference type="Gene3D" id="1.10.490.110">
    <property type="entry name" value="Uncharacterized conserved protein DUF2267"/>
    <property type="match status" value="1"/>
</dbReference>
<dbReference type="InterPro" id="IPR018727">
    <property type="entry name" value="DUF2267"/>
</dbReference>
<dbReference type="Pfam" id="PF10025">
    <property type="entry name" value="DUF2267"/>
    <property type="match status" value="1"/>
</dbReference>
<dbReference type="OrthoDB" id="952780at2"/>
<reference evidence="1 2" key="1">
    <citation type="submission" date="2018-06" db="EMBL/GenBank/DDBJ databases">
        <title>The complete genome sequence of a nosiheptide producer Streptomyces actuosus ATCC 25421: deducing the ability of producing a new class III lantibiotics.</title>
        <authorList>
            <person name="Liu W."/>
            <person name="Sun F."/>
            <person name="Hu Y."/>
        </authorList>
    </citation>
    <scope>NUCLEOTIDE SEQUENCE [LARGE SCALE GENOMIC DNA]</scope>
    <source>
        <strain evidence="1 2">ATCC 25421</strain>
    </source>
</reference>
<organism evidence="1 2">
    <name type="scientific">Streptomyces actuosus</name>
    <dbReference type="NCBI Taxonomy" id="1885"/>
    <lineage>
        <taxon>Bacteria</taxon>
        <taxon>Bacillati</taxon>
        <taxon>Actinomycetota</taxon>
        <taxon>Actinomycetes</taxon>
        <taxon>Kitasatosporales</taxon>
        <taxon>Streptomycetaceae</taxon>
        <taxon>Streptomyces</taxon>
    </lineage>
</organism>
<name>A0A2U9NXB7_STRAS</name>
<dbReference type="KEGG" id="sact:DMT42_04755"/>
<sequence>MKYDDMVRTVRDRVGFVDRDEAEQTLRAVLRTLAERVPAGLAEHLAAQLPHELGGALRPTGAGESGHPRTVGERFDLTTFAGRVAWRAGVSEDTAVQRSAAVLEVLDAAVSPELMDKLSGALPHDIRELLPTTRASEHTIT</sequence>
<protein>
    <submittedName>
        <fullName evidence="1">DUF2267 domain-containing protein</fullName>
    </submittedName>
</protein>
<dbReference type="InterPro" id="IPR038282">
    <property type="entry name" value="DUF2267_sf"/>
</dbReference>
<dbReference type="AlphaFoldDB" id="A0A2U9NXB7"/>
<evidence type="ECO:0000313" key="1">
    <source>
        <dbReference type="EMBL" id="AWT41681.1"/>
    </source>
</evidence>
<evidence type="ECO:0000313" key="2">
    <source>
        <dbReference type="Proteomes" id="UP000247634"/>
    </source>
</evidence>
<dbReference type="EMBL" id="CP029788">
    <property type="protein sequence ID" value="AWT41681.1"/>
    <property type="molecule type" value="Genomic_DNA"/>
</dbReference>
<gene>
    <name evidence="1" type="ORF">DMT42_04755</name>
</gene>
<proteinExistence type="predicted"/>